<dbReference type="InterPro" id="IPR036265">
    <property type="entry name" value="HIT-like_sf"/>
</dbReference>
<accession>A0ABQ5R0V6</accession>
<evidence type="ECO:0000259" key="2">
    <source>
        <dbReference type="PROSITE" id="PS51084"/>
    </source>
</evidence>
<reference evidence="3" key="1">
    <citation type="submission" date="2022-12" db="EMBL/GenBank/DDBJ databases">
        <title>New Phytohabitans aurantiacus sp. RD004123 nov., an actinomycete isolated from soil.</title>
        <authorList>
            <person name="Triningsih D.W."/>
            <person name="Harunari E."/>
            <person name="Igarashi Y."/>
        </authorList>
    </citation>
    <scope>NUCLEOTIDE SEQUENCE</scope>
    <source>
        <strain evidence="3">RD004123</strain>
    </source>
</reference>
<keyword evidence="4" id="KW-1185">Reference proteome</keyword>
<proteinExistence type="predicted"/>
<dbReference type="PANTHER" id="PTHR23089">
    <property type="entry name" value="HISTIDINE TRIAD HIT PROTEIN"/>
    <property type="match status" value="1"/>
</dbReference>
<dbReference type="InterPro" id="IPR036291">
    <property type="entry name" value="NAD(P)-bd_dom_sf"/>
</dbReference>
<name>A0ABQ5R0V6_9ACTN</name>
<dbReference type="Gene3D" id="3.40.50.720">
    <property type="entry name" value="NAD(P)-binding Rossmann-like Domain"/>
    <property type="match status" value="1"/>
</dbReference>
<dbReference type="Pfam" id="PF01230">
    <property type="entry name" value="HIT"/>
    <property type="match status" value="1"/>
</dbReference>
<dbReference type="InterPro" id="IPR011146">
    <property type="entry name" value="HIT-like"/>
</dbReference>
<gene>
    <name evidence="3" type="ORF">Pa4123_56370</name>
</gene>
<protein>
    <recommendedName>
        <fullName evidence="2">HIT domain-containing protein</fullName>
    </recommendedName>
</protein>
<dbReference type="CDD" id="cd01276">
    <property type="entry name" value="PKCI_related"/>
    <property type="match status" value="1"/>
</dbReference>
<evidence type="ECO:0000313" key="4">
    <source>
        <dbReference type="Proteomes" id="UP001144280"/>
    </source>
</evidence>
<evidence type="ECO:0000256" key="1">
    <source>
        <dbReference type="PROSITE-ProRule" id="PRU00464"/>
    </source>
</evidence>
<sequence>MRTLITGATGRVGSRYAGQQLAHRQPIRVLVQTEDQAAAWWNRGAEVIVGDLCDTDAVKLAVTGVDAIVHLAAALDDYATTGLAEAARDAGVPRLVCVSTNLVSGPEHTMSFVTMDCLFCRIVSGEIPATLVRETDTTLAFRDIMPKAVSHILVIPKEHYADVATLAQADAKLASDVLETVAIVAEHEGLVADGFRVIFNTGEYAGQEVSHVHAHVLGGEPLGPMLAT</sequence>
<dbReference type="Gene3D" id="3.30.428.10">
    <property type="entry name" value="HIT-like"/>
    <property type="match status" value="1"/>
</dbReference>
<dbReference type="PRINTS" id="PR00332">
    <property type="entry name" value="HISTRIAD"/>
</dbReference>
<dbReference type="Proteomes" id="UP001144280">
    <property type="component" value="Unassembled WGS sequence"/>
</dbReference>
<organism evidence="3 4">
    <name type="scientific">Phytohabitans aurantiacus</name>
    <dbReference type="NCBI Taxonomy" id="3016789"/>
    <lineage>
        <taxon>Bacteria</taxon>
        <taxon>Bacillati</taxon>
        <taxon>Actinomycetota</taxon>
        <taxon>Actinomycetes</taxon>
        <taxon>Micromonosporales</taxon>
        <taxon>Micromonosporaceae</taxon>
    </lineage>
</organism>
<feature type="short sequence motif" description="Histidine triad motif" evidence="1">
    <location>
        <begin position="211"/>
        <end position="215"/>
    </location>
</feature>
<dbReference type="Pfam" id="PF13460">
    <property type="entry name" value="NAD_binding_10"/>
    <property type="match status" value="1"/>
</dbReference>
<evidence type="ECO:0000313" key="3">
    <source>
        <dbReference type="EMBL" id="GLI00361.1"/>
    </source>
</evidence>
<dbReference type="SUPFAM" id="SSF54197">
    <property type="entry name" value="HIT-like"/>
    <property type="match status" value="1"/>
</dbReference>
<dbReference type="SUPFAM" id="SSF51735">
    <property type="entry name" value="NAD(P)-binding Rossmann-fold domains"/>
    <property type="match status" value="1"/>
</dbReference>
<feature type="domain" description="HIT" evidence="2">
    <location>
        <begin position="118"/>
        <end position="227"/>
    </location>
</feature>
<dbReference type="InterPro" id="IPR001310">
    <property type="entry name" value="Histidine_triad_HIT"/>
</dbReference>
<dbReference type="EMBL" id="BSDI01000032">
    <property type="protein sequence ID" value="GLI00361.1"/>
    <property type="molecule type" value="Genomic_DNA"/>
</dbReference>
<dbReference type="PROSITE" id="PS51084">
    <property type="entry name" value="HIT_2"/>
    <property type="match status" value="1"/>
</dbReference>
<dbReference type="InterPro" id="IPR016040">
    <property type="entry name" value="NAD(P)-bd_dom"/>
</dbReference>
<comment type="caution">
    <text evidence="3">The sequence shown here is derived from an EMBL/GenBank/DDBJ whole genome shotgun (WGS) entry which is preliminary data.</text>
</comment>